<feature type="transmembrane region" description="Helical" evidence="1">
    <location>
        <begin position="114"/>
        <end position="134"/>
    </location>
</feature>
<evidence type="ECO:0000256" key="1">
    <source>
        <dbReference type="SAM" id="Phobius"/>
    </source>
</evidence>
<feature type="transmembrane region" description="Helical" evidence="1">
    <location>
        <begin position="12"/>
        <end position="33"/>
    </location>
</feature>
<organism evidence="2">
    <name type="scientific">Favella ehrenbergii</name>
    <dbReference type="NCBI Taxonomy" id="182087"/>
    <lineage>
        <taxon>Eukaryota</taxon>
        <taxon>Sar</taxon>
        <taxon>Alveolata</taxon>
        <taxon>Ciliophora</taxon>
        <taxon>Intramacronucleata</taxon>
        <taxon>Spirotrichea</taxon>
        <taxon>Choreotrichia</taxon>
        <taxon>Tintinnida</taxon>
        <taxon>Xystonellidae</taxon>
        <taxon>Favella</taxon>
    </lineage>
</organism>
<reference evidence="2" key="1">
    <citation type="submission" date="2021-01" db="EMBL/GenBank/DDBJ databases">
        <authorList>
            <person name="Corre E."/>
            <person name="Pelletier E."/>
            <person name="Niang G."/>
            <person name="Scheremetjew M."/>
            <person name="Finn R."/>
            <person name="Kale V."/>
            <person name="Holt S."/>
            <person name="Cochrane G."/>
            <person name="Meng A."/>
            <person name="Brown T."/>
            <person name="Cohen L."/>
        </authorList>
    </citation>
    <scope>NUCLEOTIDE SEQUENCE</scope>
    <source>
        <strain evidence="2">Fehren 1</strain>
    </source>
</reference>
<evidence type="ECO:0000313" key="2">
    <source>
        <dbReference type="EMBL" id="CAE0313441.1"/>
    </source>
</evidence>
<keyword evidence="1" id="KW-0812">Transmembrane</keyword>
<protein>
    <submittedName>
        <fullName evidence="2">Uncharacterized protein</fullName>
    </submittedName>
</protein>
<name>A0A7S3I5K0_9SPIT</name>
<feature type="transmembrane region" description="Helical" evidence="1">
    <location>
        <begin position="39"/>
        <end position="61"/>
    </location>
</feature>
<gene>
    <name evidence="2" type="ORF">FEHR0123_LOCUS8365</name>
</gene>
<dbReference type="AlphaFoldDB" id="A0A7S3I5K0"/>
<accession>A0A7S3I5K0</accession>
<keyword evidence="1" id="KW-0472">Membrane</keyword>
<keyword evidence="1" id="KW-1133">Transmembrane helix</keyword>
<proteinExistence type="predicted"/>
<dbReference type="EMBL" id="HBIE01027780">
    <property type="protein sequence ID" value="CAE0313441.1"/>
    <property type="molecule type" value="Transcribed_RNA"/>
</dbReference>
<sequence length="140" mass="16309">MAHVYRIFFMWGFWNIVAEFFIIVLAIVVYYSWKPAVAVYQFVSFSGFVLVSSLFHFFLGLSWRFSSAGKVVSGELLGKKPTDMAEDAWEASLREKGYQIHGGSFMKGFLIIEIVLYSLFSLFVLWGCFWLYFFKRGKEL</sequence>